<organism evidence="4 5">
    <name type="scientific">Micromonas commoda (strain RCC299 / NOUM17 / CCMP2709)</name>
    <name type="common">Picoplanktonic green alga</name>
    <dbReference type="NCBI Taxonomy" id="296587"/>
    <lineage>
        <taxon>Eukaryota</taxon>
        <taxon>Viridiplantae</taxon>
        <taxon>Chlorophyta</taxon>
        <taxon>Mamiellophyceae</taxon>
        <taxon>Mamiellales</taxon>
        <taxon>Mamiellaceae</taxon>
        <taxon>Micromonas</taxon>
    </lineage>
</organism>
<evidence type="ECO:0000313" key="5">
    <source>
        <dbReference type="Proteomes" id="UP000002009"/>
    </source>
</evidence>
<dbReference type="PANTHER" id="PTHR36220">
    <property type="entry name" value="UNNAMED PRODUCT"/>
    <property type="match status" value="1"/>
</dbReference>
<sequence>MVIGAYGDDDKGSDSGLAYVFTRNTAGDLASGWTQVAKLTASDGAAGDQFGQSVSIDGDTVVIGAWRDDDKGSESGSAYVFTRVTAGDLASDWTQVAKLTASDGAGYNYFGISVSIDGDTMVIGANYDDDNGIESGSAYVFTRNTAGDLASGWTQVAKLTASDGAHYDNFGYSVSIDGDTVVIGARYDDDKGSNSGSAYVFTRNTAGDLASGWTQVAKLTSSDGAANDRFGRSVSIDGDTVVIGAYADDDDGTDSGSAYVFTRDTAGDLASGWTQVAKLTADDGAAGDNFGWSVSIDGDTVVIGSQRDADNGIESGSAYVFTRDTAGDLASSWTQFAKLTAYDGAGYDYFGWSVSIDGDTMVIGAYRDSHIANDVGSAYVFEFALTPGSCSVSAPPRNGNGNDCVFPLAHGEACTPVCDHGFTAVTASAGCVNGNLFPGECRCSRGYPRSYHGNWPCSIEKRMEL</sequence>
<proteinExistence type="predicted"/>
<dbReference type="RefSeq" id="XP_002504385.1">
    <property type="nucleotide sequence ID" value="XM_002504339.1"/>
</dbReference>
<dbReference type="OrthoDB" id="188207at2759"/>
<keyword evidence="5" id="KW-1185">Reference proteome</keyword>
<dbReference type="Proteomes" id="UP000002009">
    <property type="component" value="Chromosome 9"/>
</dbReference>
<dbReference type="PANTHER" id="PTHR36220:SF1">
    <property type="entry name" value="GAMMA TUBULIN COMPLEX COMPONENT C-TERMINAL DOMAIN-CONTAINING PROTEIN"/>
    <property type="match status" value="1"/>
</dbReference>
<evidence type="ECO:0000256" key="1">
    <source>
        <dbReference type="ARBA" id="ARBA00022729"/>
    </source>
</evidence>
<evidence type="ECO:0000256" key="3">
    <source>
        <dbReference type="ARBA" id="ARBA00023180"/>
    </source>
</evidence>
<dbReference type="eggNOG" id="ENOG502SAF2">
    <property type="taxonomic scope" value="Eukaryota"/>
</dbReference>
<accession>C1ECU9</accession>
<dbReference type="KEGG" id="mis:MICPUN_50641"/>
<evidence type="ECO:0000256" key="2">
    <source>
        <dbReference type="ARBA" id="ARBA00022737"/>
    </source>
</evidence>
<dbReference type="SUPFAM" id="SSF50965">
    <property type="entry name" value="Galactose oxidase, central domain"/>
    <property type="match status" value="1"/>
</dbReference>
<dbReference type="Pfam" id="PF14312">
    <property type="entry name" value="FG-GAP_2"/>
    <property type="match status" value="7"/>
</dbReference>
<protein>
    <submittedName>
        <fullName evidence="4">Uncharacterized protein</fullName>
    </submittedName>
</protein>
<dbReference type="InterPro" id="IPR011043">
    <property type="entry name" value="Gal_Oxase/kelch_b-propeller"/>
</dbReference>
<keyword evidence="3" id="KW-0325">Glycoprotein</keyword>
<dbReference type="GeneID" id="8246576"/>
<keyword evidence="2" id="KW-0677">Repeat</keyword>
<dbReference type="InParanoid" id="C1ECU9"/>
<dbReference type="SMART" id="SM00191">
    <property type="entry name" value="Int_alpha"/>
    <property type="match status" value="6"/>
</dbReference>
<dbReference type="InterPro" id="IPR013519">
    <property type="entry name" value="Int_alpha_beta-p"/>
</dbReference>
<name>C1ECU9_MICCC</name>
<keyword evidence="1" id="KW-0732">Signal</keyword>
<dbReference type="EMBL" id="CP001329">
    <property type="protein sequence ID" value="ACO65643.1"/>
    <property type="molecule type" value="Genomic_DNA"/>
</dbReference>
<evidence type="ECO:0000313" key="4">
    <source>
        <dbReference type="EMBL" id="ACO65643.1"/>
    </source>
</evidence>
<reference evidence="4 5" key="1">
    <citation type="journal article" date="2009" name="Science">
        <title>Green evolution and dynamic adaptations revealed by genomes of the marine picoeukaryotes Micromonas.</title>
        <authorList>
            <person name="Worden A.Z."/>
            <person name="Lee J.H."/>
            <person name="Mock T."/>
            <person name="Rouze P."/>
            <person name="Simmons M.P."/>
            <person name="Aerts A.L."/>
            <person name="Allen A.E."/>
            <person name="Cuvelier M.L."/>
            <person name="Derelle E."/>
            <person name="Everett M.V."/>
            <person name="Foulon E."/>
            <person name="Grimwood J."/>
            <person name="Gundlach H."/>
            <person name="Henrissat B."/>
            <person name="Napoli C."/>
            <person name="McDonald S.M."/>
            <person name="Parker M.S."/>
            <person name="Rombauts S."/>
            <person name="Salamov A."/>
            <person name="Von Dassow P."/>
            <person name="Badger J.H."/>
            <person name="Coutinho P.M."/>
            <person name="Demir E."/>
            <person name="Dubchak I."/>
            <person name="Gentemann C."/>
            <person name="Eikrem W."/>
            <person name="Gready J.E."/>
            <person name="John U."/>
            <person name="Lanier W."/>
            <person name="Lindquist E.A."/>
            <person name="Lucas S."/>
            <person name="Mayer K.F."/>
            <person name="Moreau H."/>
            <person name="Not F."/>
            <person name="Otillar R."/>
            <person name="Panaud O."/>
            <person name="Pangilinan J."/>
            <person name="Paulsen I."/>
            <person name="Piegu B."/>
            <person name="Poliakov A."/>
            <person name="Robbens S."/>
            <person name="Schmutz J."/>
            <person name="Toulza E."/>
            <person name="Wyss T."/>
            <person name="Zelensky A."/>
            <person name="Zhou K."/>
            <person name="Armbrust E.V."/>
            <person name="Bhattacharya D."/>
            <person name="Goodenough U.W."/>
            <person name="Van de Peer Y."/>
            <person name="Grigoriev I.V."/>
        </authorList>
    </citation>
    <scope>NUCLEOTIDE SEQUENCE [LARGE SCALE GENOMIC DNA]</scope>
    <source>
        <strain evidence="5">RCC299 / NOUM17</strain>
    </source>
</reference>
<dbReference type="Gene3D" id="2.130.10.130">
    <property type="entry name" value="Integrin alpha, N-terminal"/>
    <property type="match status" value="3"/>
</dbReference>
<dbReference type="AlphaFoldDB" id="C1ECU9"/>
<dbReference type="InterPro" id="IPR028994">
    <property type="entry name" value="Integrin_alpha_N"/>
</dbReference>
<gene>
    <name evidence="4" type="ORF">MICPUN_50641</name>
</gene>
<dbReference type="InterPro" id="IPR013517">
    <property type="entry name" value="FG-GAP"/>
</dbReference>